<dbReference type="EMBL" id="BKCJ010002166">
    <property type="protein sequence ID" value="GEU46718.1"/>
    <property type="molecule type" value="Genomic_DNA"/>
</dbReference>
<gene>
    <name evidence="4" type="ORF">Tci_018696</name>
</gene>
<feature type="compositionally biased region" description="Acidic residues" evidence="2">
    <location>
        <begin position="308"/>
        <end position="326"/>
    </location>
</feature>
<evidence type="ECO:0000256" key="1">
    <source>
        <dbReference type="SAM" id="Coils"/>
    </source>
</evidence>
<name>A0A6L2KB78_TANCI</name>
<feature type="compositionally biased region" description="Polar residues" evidence="2">
    <location>
        <begin position="784"/>
        <end position="800"/>
    </location>
</feature>
<dbReference type="PANTHER" id="PTHR11439">
    <property type="entry name" value="GAG-POL-RELATED RETROTRANSPOSON"/>
    <property type="match status" value="1"/>
</dbReference>
<dbReference type="Pfam" id="PF07727">
    <property type="entry name" value="RVT_2"/>
    <property type="match status" value="2"/>
</dbReference>
<proteinExistence type="predicted"/>
<feature type="domain" description="Reverse transcriptase Ty1/copia-type" evidence="3">
    <location>
        <begin position="1271"/>
        <end position="1324"/>
    </location>
</feature>
<dbReference type="InterPro" id="IPR013103">
    <property type="entry name" value="RVT_2"/>
</dbReference>
<reference evidence="4" key="1">
    <citation type="journal article" date="2019" name="Sci. Rep.">
        <title>Draft genome of Tanacetum cinerariifolium, the natural source of mosquito coil.</title>
        <authorList>
            <person name="Yamashiro T."/>
            <person name="Shiraishi A."/>
            <person name="Satake H."/>
            <person name="Nakayama K."/>
        </authorList>
    </citation>
    <scope>NUCLEOTIDE SEQUENCE</scope>
</reference>
<keyword evidence="1" id="KW-0175">Coiled coil</keyword>
<accession>A0A6L2KB78</accession>
<comment type="caution">
    <text evidence="4">The sequence shown here is derived from an EMBL/GenBank/DDBJ whole genome shotgun (WGS) entry which is preliminary data.</text>
</comment>
<feature type="compositionally biased region" description="Polar residues" evidence="2">
    <location>
        <begin position="1041"/>
        <end position="1078"/>
    </location>
</feature>
<sequence>MRLDDAECTSCLTNVEIFEGLAMMGYEKPSDKLTFYKALFSPQWKFLIHTILQCLSAKPHHGMSSAALWHLPSYVLLQIRNSISQVQAVAATDDSSTIPEHTIVETPMNMSHANKAHFESKKEVIHLILTRIGDEIYSTVDACQTAQKMREAIERLQQAIMVKDSDPEQAQRDKDMQNNLALIAKYFKRIYKPTNNNLRTSSNSRNKNVDTTLRYKNDNQSGQFGNQRTMNVAGARENVECRKPQRVKDFVYHKEKMLLCKQAEKGVPLQAEQYDWLADTDEEIDEQELKAHYSLETDDSNVIPDSLDMCEDDIQNDQNDVESDDEQTSKTLGESNSVQDNCLVALQNKQTEFEKYKAFNDRTINYDKLERKLNETLGQLAQKYSEIKEGLVKRKTNVITDLKLKEENDIDKMLSMEKQLKFLNEIVYKRNQSIQTIHMMAPKVPTYNGRPTFSNPRYLKQAQSEIPCLYAFPYDQSTHANRLIPDGQETLALKRESRSKFNKDLVRPYDYTMLNSLYEIFKPPTQEFEIQLAHANEIIRKMWRKSFVKYKPNIFKNIGFLHVLKSISKSRQAYNVMTNNINHFKEIVDNAWVKHTKDQFRAPTAKDMDILIKTCLMPLALKTQNVSFIFVHELKQEMHADLKYVESLENEIDELESDKAEFSNMYDTILQKSLSNEVMCTYLLSLSDLEALAELQCLYLHKVKECDFLAQKLSKQTESVKNDTVWNEQASNVFRKEREQYIEIQDLKAQLQDKNIPISELKKLIEKCKGKSMETKFDKPSVVRQPNAQRTPKPSVLGVNQKTNVSKPQLRSNQMKDKVVPNNSQVKLKKTQVEDHPRIPSIFNKIKSVTMCNDSLNSRTSNTNAVCATCGKCLVDYVHFSCVTKMLNDVNAITKKPNVVHLILFIVDSGCKKHMTGNLKLLCSFVEKFLGNVHFGNDQFAPILSYGDLKDIVIGLPKLKFVKDQLCSSCEVSRAKKSSFKSKVVSSSKGRLNLLHIDLCGPMRVAIINEKKYILMKEKGIRAFWWDTPLSQRDIVFTTREQGTSSVNKSLSPTNNSNQQDTQPTMNIQPTSTPSTPTYVHAEENNDNQAEEEHLQDDEFTNPFCTPVQEVVESSSHNIGNSNVHTFNQPQVLEYRWTKDHPLEQVCGNPSKPIQTRRQLATDLEMCIFALTVSTAELKNIKKAIAESAWIEAMQEEIYQFDRLQVWELVDKPFGKIFIRLKWLWKNKKDKEQTVIRNKARLVAKGYTQEEGIDFEESFAPVARLEAVWIFEEVYVAQPEGFVDPDHPEKVYRLMKALCGLKQAPRAWYDELSKFLTSKDFTKAFLNHDHAGCIDTRKSTSRGIQFLGDKLVSWMSKKQNCTAMSLAEAEYVALSASCAQVITEYQLADMFTKALPEDRFKYLVRRIGMRCLTLVEPEVLAKEFA</sequence>
<feature type="region of interest" description="Disordered" evidence="2">
    <location>
        <begin position="296"/>
        <end position="335"/>
    </location>
</feature>
<feature type="region of interest" description="Disordered" evidence="2">
    <location>
        <begin position="1041"/>
        <end position="1081"/>
    </location>
</feature>
<organism evidence="4">
    <name type="scientific">Tanacetum cinerariifolium</name>
    <name type="common">Dalmatian daisy</name>
    <name type="synonym">Chrysanthemum cinerariifolium</name>
    <dbReference type="NCBI Taxonomy" id="118510"/>
    <lineage>
        <taxon>Eukaryota</taxon>
        <taxon>Viridiplantae</taxon>
        <taxon>Streptophyta</taxon>
        <taxon>Embryophyta</taxon>
        <taxon>Tracheophyta</taxon>
        <taxon>Spermatophyta</taxon>
        <taxon>Magnoliopsida</taxon>
        <taxon>eudicotyledons</taxon>
        <taxon>Gunneridae</taxon>
        <taxon>Pentapetalae</taxon>
        <taxon>asterids</taxon>
        <taxon>campanulids</taxon>
        <taxon>Asterales</taxon>
        <taxon>Asteraceae</taxon>
        <taxon>Asteroideae</taxon>
        <taxon>Anthemideae</taxon>
        <taxon>Anthemidinae</taxon>
        <taxon>Tanacetum</taxon>
    </lineage>
</organism>
<evidence type="ECO:0000259" key="3">
    <source>
        <dbReference type="Pfam" id="PF07727"/>
    </source>
</evidence>
<dbReference type="CDD" id="cd09272">
    <property type="entry name" value="RNase_HI_RT_Ty1"/>
    <property type="match status" value="1"/>
</dbReference>
<feature type="region of interest" description="Disordered" evidence="2">
    <location>
        <begin position="779"/>
        <end position="800"/>
    </location>
</feature>
<evidence type="ECO:0000313" key="4">
    <source>
        <dbReference type="EMBL" id="GEU46718.1"/>
    </source>
</evidence>
<protein>
    <recommendedName>
        <fullName evidence="3">Reverse transcriptase Ty1/copia-type domain-containing protein</fullName>
    </recommendedName>
</protein>
<feature type="domain" description="Reverse transcriptase Ty1/copia-type" evidence="3">
    <location>
        <begin position="1205"/>
        <end position="1268"/>
    </location>
</feature>
<feature type="coiled-coil region" evidence="1">
    <location>
        <begin position="631"/>
        <end position="672"/>
    </location>
</feature>
<evidence type="ECO:0000256" key="2">
    <source>
        <dbReference type="SAM" id="MobiDB-lite"/>
    </source>
</evidence>
<dbReference type="PANTHER" id="PTHR11439:SF509">
    <property type="entry name" value="RNA-DIRECTED DNA POLYMERASE"/>
    <property type="match status" value="1"/>
</dbReference>